<dbReference type="SUPFAM" id="SSF51126">
    <property type="entry name" value="Pectin lyase-like"/>
    <property type="match status" value="1"/>
</dbReference>
<name>A0A1M6R0I0_9FLAO</name>
<dbReference type="EMBL" id="FQZX01000002">
    <property type="protein sequence ID" value="SHK25886.1"/>
    <property type="molecule type" value="Genomic_DNA"/>
</dbReference>
<proteinExistence type="predicted"/>
<sequence>MRLRILTVLTILFTILWSTSCRKDFEYAPSNGHLSFSKDTVYLDTVFSNIGSSTYTLKVYNDTKDDVIIPAITLKNGVESFYRLNVDGVAGKEFKNIPLYAEDSLFILVETTIDINDDTLNELLYTDAIQFDSEPFQQSVELVTLAKDAILLYPNKNTNNNAESIVLYNDELGNPIEIEGFILPDEHLNFTKDKSYVIYGYAIVPDGNELIIDAGTRVHFHQNSGIVVQNGATITINGEISENEGLLEGEVIFEGDRLETEFNNIAGQWGTIWISAGSKNNSINHLTIKNAELGLFVEGQENEPEETLTITNSQILNSSTHNLWTKNAHVNAANIILGSAGSSSLLIENGGNYSFTHATIANYWNKGFRFNASLAVSNTSITNSNNGFDLLAADFKNCIIDGNSANEISLQSNSQNSFNFSFQNCYIKYNENQSSTENNILYDFEDEAHYPNVILNGELDYFQPFENDFKIGLNSEVINKGDLNIANSTPLDIIETARIPNPDLGAYQAIEKNL</sequence>
<dbReference type="Proteomes" id="UP000184314">
    <property type="component" value="Unassembled WGS sequence"/>
</dbReference>
<evidence type="ECO:0000313" key="2">
    <source>
        <dbReference type="Proteomes" id="UP000184314"/>
    </source>
</evidence>
<reference evidence="2" key="1">
    <citation type="submission" date="2016-11" db="EMBL/GenBank/DDBJ databases">
        <authorList>
            <person name="Varghese N."/>
            <person name="Submissions S."/>
        </authorList>
    </citation>
    <scope>NUCLEOTIDE SEQUENCE [LARGE SCALE GENOMIC DNA]</scope>
    <source>
        <strain evidence="2">DSM 16478</strain>
    </source>
</reference>
<dbReference type="OrthoDB" id="1111178at2"/>
<dbReference type="STRING" id="228958.SAMN04488007_2551"/>
<gene>
    <name evidence="1" type="ORF">SAMN04488007_2551</name>
</gene>
<dbReference type="InterPro" id="IPR011050">
    <property type="entry name" value="Pectin_lyase_fold/virulence"/>
</dbReference>
<keyword evidence="2" id="KW-1185">Reference proteome</keyword>
<evidence type="ECO:0000313" key="1">
    <source>
        <dbReference type="EMBL" id="SHK25886.1"/>
    </source>
</evidence>
<dbReference type="PROSITE" id="PS51257">
    <property type="entry name" value="PROKAR_LIPOPROTEIN"/>
    <property type="match status" value="1"/>
</dbReference>
<dbReference type="RefSeq" id="WP_073244711.1">
    <property type="nucleotide sequence ID" value="NZ_FQZX01000002.1"/>
</dbReference>
<evidence type="ECO:0008006" key="3">
    <source>
        <dbReference type="Google" id="ProtNLM"/>
    </source>
</evidence>
<dbReference type="AlphaFoldDB" id="A0A1M6R0I0"/>
<organism evidence="1 2">
    <name type="scientific">Maribacter aquivivus</name>
    <dbReference type="NCBI Taxonomy" id="228958"/>
    <lineage>
        <taxon>Bacteria</taxon>
        <taxon>Pseudomonadati</taxon>
        <taxon>Bacteroidota</taxon>
        <taxon>Flavobacteriia</taxon>
        <taxon>Flavobacteriales</taxon>
        <taxon>Flavobacteriaceae</taxon>
        <taxon>Maribacter</taxon>
    </lineage>
</organism>
<protein>
    <recommendedName>
        <fullName evidence="3">Right handed beta helix region</fullName>
    </recommendedName>
</protein>
<accession>A0A1M6R0I0</accession>